<dbReference type="RefSeq" id="WP_247373251.1">
    <property type="nucleotide sequence ID" value="NZ_JALLGV010000001.1"/>
</dbReference>
<keyword evidence="1" id="KW-0472">Membrane</keyword>
<evidence type="ECO:0000313" key="3">
    <source>
        <dbReference type="Proteomes" id="UP001597119"/>
    </source>
</evidence>
<keyword evidence="1" id="KW-0812">Transmembrane</keyword>
<sequence length="152" mass="16068">MSSVAEWIRDRVDTSRTTVGLFAGDVAAITLFVVLGELSHGIDPTAVPGYVITNTLSPFLVGWLLVSIPVGMYGPATDDSRSKLALRTAGAWFLADVVAQVIRATPYIKGGASLENIVVFGLVSFTVGGTLLVFWRVGTAVVTARRRSTALA</sequence>
<proteinExistence type="predicted"/>
<dbReference type="AlphaFoldDB" id="A0ABD6CAY8"/>
<name>A0ABD6CAY8_9EURY</name>
<organism evidence="2 3">
    <name type="scientific">Halorientalis brevis</name>
    <dbReference type="NCBI Taxonomy" id="1126241"/>
    <lineage>
        <taxon>Archaea</taxon>
        <taxon>Methanobacteriati</taxon>
        <taxon>Methanobacteriota</taxon>
        <taxon>Stenosarchaea group</taxon>
        <taxon>Halobacteria</taxon>
        <taxon>Halobacteriales</taxon>
        <taxon>Haloarculaceae</taxon>
        <taxon>Halorientalis</taxon>
    </lineage>
</organism>
<feature type="transmembrane region" description="Helical" evidence="1">
    <location>
        <begin position="50"/>
        <end position="72"/>
    </location>
</feature>
<evidence type="ECO:0000313" key="2">
    <source>
        <dbReference type="EMBL" id="MFD1587507.1"/>
    </source>
</evidence>
<keyword evidence="3" id="KW-1185">Reference proteome</keyword>
<gene>
    <name evidence="2" type="ORF">ACFR9U_10970</name>
</gene>
<reference evidence="2 3" key="1">
    <citation type="journal article" date="2019" name="Int. J. Syst. Evol. Microbiol.">
        <title>The Global Catalogue of Microorganisms (GCM) 10K type strain sequencing project: providing services to taxonomists for standard genome sequencing and annotation.</title>
        <authorList>
            <consortium name="The Broad Institute Genomics Platform"/>
            <consortium name="The Broad Institute Genome Sequencing Center for Infectious Disease"/>
            <person name="Wu L."/>
            <person name="Ma J."/>
        </authorList>
    </citation>
    <scope>NUCLEOTIDE SEQUENCE [LARGE SCALE GENOMIC DNA]</scope>
    <source>
        <strain evidence="2 3">CGMCC 1.12125</strain>
    </source>
</reference>
<comment type="caution">
    <text evidence="2">The sequence shown here is derived from an EMBL/GenBank/DDBJ whole genome shotgun (WGS) entry which is preliminary data.</text>
</comment>
<feature type="transmembrane region" description="Helical" evidence="1">
    <location>
        <begin position="19"/>
        <end position="38"/>
    </location>
</feature>
<dbReference type="EMBL" id="JBHUDJ010000003">
    <property type="protein sequence ID" value="MFD1587507.1"/>
    <property type="molecule type" value="Genomic_DNA"/>
</dbReference>
<evidence type="ECO:0000256" key="1">
    <source>
        <dbReference type="SAM" id="Phobius"/>
    </source>
</evidence>
<protein>
    <submittedName>
        <fullName evidence="2">DUF3054 domain-containing protein</fullName>
    </submittedName>
</protein>
<keyword evidence="1" id="KW-1133">Transmembrane helix</keyword>
<dbReference type="InterPro" id="IPR021414">
    <property type="entry name" value="DUF3054"/>
</dbReference>
<feature type="transmembrane region" description="Helical" evidence="1">
    <location>
        <begin position="84"/>
        <end position="105"/>
    </location>
</feature>
<dbReference type="Pfam" id="PF11255">
    <property type="entry name" value="DUF3054"/>
    <property type="match status" value="1"/>
</dbReference>
<feature type="transmembrane region" description="Helical" evidence="1">
    <location>
        <begin position="117"/>
        <end position="137"/>
    </location>
</feature>
<dbReference type="Proteomes" id="UP001597119">
    <property type="component" value="Unassembled WGS sequence"/>
</dbReference>
<accession>A0ABD6CAY8</accession>